<dbReference type="InterPro" id="IPR019931">
    <property type="entry name" value="LPXTG_anchor"/>
</dbReference>
<evidence type="ECO:0000256" key="2">
    <source>
        <dbReference type="ARBA" id="ARBA00022525"/>
    </source>
</evidence>
<sequence length="947" mass="101760">MNKKVQVYASIRKLKGIGVAGILAISFLGMAVLTSPRVFAEETALVATSSETSDSLSAAQTDLANAQEEVNLAQEKVEQLSNQAVQQEEIVSDTQADIEVTDQAIATTQEALAESKSKEESLSQEESELSQQISSAQDDVAQASQEVTDAQKVLETARQQSQKQTEEIENAQAEVNQAQEEITVSKAELDQAVSAANQANDKFEAAQEAQKKANDALLAAENNVSANKIVLTQAYMDALEKAYTDVKGVEVTTDTYNTIINKAAKETLLSEGKKLYQSNQFQADPSDDNTTLYDLNELPDEIIRDLSFYASELINSLNQQLGTVTTYVTPGSLAFADRVGDLYVEDNWTYNNAGHDVSAIKKAAAEFGLDSTGQYYENMFSSWTNIGPVKQMTLVQMKKEIYDSIKGFMFSGAIPGNDQQEWAHATGITNSGNMRVQSGVTNSYVGVDFNYLSDGSNRLHFLSVVDSPGYIVDPSKFNTTILTPASKTEKLQAAFEKAKQDLAAAENEVAQAQANLTEKETAYQASSKKLEEAKVKLDALKATSDQDVANAQTLLDKAQENLTVKENLLSDLKNQKAALDAKLQKQTSESKQLESELSRLQTVQAEQKQSEAIAKAVLENINNELVAAKTALQKAEENLSQKELALSNAQTAAKAKAEEEAAQAAAKAKAEEEAAQAAAKAKAEEEAAQAAAKAKEEEEAAQAAAKAKEEEEAAQAAAKAKAEEEAAQAAAKVKAEEEAAQAAAKAKAEEEAAQAAAKAKEEEEAAQAAAKAKEEEEAAQAAAKAKAEEEAAQAAAKAKAEKEAAQAAAQAAAKAKAEEESTQAKSEAKEEKEDEAKTEIEEQTKSEVQDEANFQGKSDLDVTKNDTVEQLNVKATSEQNPNVAVARSYGSDNTTAKHTLEKTSYNKQTEENQVELPETGDETSQTLLLSGLLMMTLAIFSFKKQKD</sequence>
<dbReference type="NCBIfam" id="TIGR04320">
    <property type="entry name" value="Surf_Exclu_PgrA"/>
    <property type="match status" value="1"/>
</dbReference>
<keyword evidence="4" id="KW-0572">Peptidoglycan-anchor</keyword>
<feature type="compositionally biased region" description="Polar residues" evidence="5">
    <location>
        <begin position="890"/>
        <end position="907"/>
    </location>
</feature>
<keyword evidence="3" id="KW-0732">Signal</keyword>
<feature type="region of interest" description="Disordered" evidence="5">
    <location>
        <begin position="664"/>
        <end position="922"/>
    </location>
</feature>
<feature type="compositionally biased region" description="Basic and acidic residues" evidence="5">
    <location>
        <begin position="858"/>
        <end position="867"/>
    </location>
</feature>
<proteinExistence type="predicted"/>
<gene>
    <name evidence="7" type="ORF">JOC28_002124</name>
</gene>
<dbReference type="InterPro" id="IPR027607">
    <property type="entry name" value="Surf_Exclu_SEC10/PgrA"/>
</dbReference>
<feature type="compositionally biased region" description="Polar residues" evidence="5">
    <location>
        <begin position="868"/>
        <end position="882"/>
    </location>
</feature>
<dbReference type="Proteomes" id="UP000697472">
    <property type="component" value="Unassembled WGS sequence"/>
</dbReference>
<keyword evidence="2" id="KW-0964">Secreted</keyword>
<comment type="caution">
    <text evidence="7">The sequence shown here is derived from an EMBL/GenBank/DDBJ whole genome shotgun (WGS) entry which is preliminary data.</text>
</comment>
<evidence type="ECO:0000313" key="8">
    <source>
        <dbReference type="Proteomes" id="UP000697472"/>
    </source>
</evidence>
<reference evidence="7 8" key="1">
    <citation type="submission" date="2021-01" db="EMBL/GenBank/DDBJ databases">
        <title>Genomic Encyclopedia of Type Strains, Phase IV (KMG-IV): sequencing the most valuable type-strain genomes for metagenomic binning, comparative biology and taxonomic classification.</title>
        <authorList>
            <person name="Goeker M."/>
        </authorList>
    </citation>
    <scope>NUCLEOTIDE SEQUENCE [LARGE SCALE GENOMIC DNA]</scope>
    <source>
        <strain evidence="7 8">DSM 27382</strain>
    </source>
</reference>
<accession>A0ABS2PWX4</accession>
<evidence type="ECO:0000259" key="6">
    <source>
        <dbReference type="PROSITE" id="PS50847"/>
    </source>
</evidence>
<keyword evidence="1" id="KW-0134">Cell wall</keyword>
<feature type="compositionally biased region" description="Low complexity" evidence="5">
    <location>
        <begin position="805"/>
        <end position="814"/>
    </location>
</feature>
<evidence type="ECO:0000256" key="3">
    <source>
        <dbReference type="ARBA" id="ARBA00022729"/>
    </source>
</evidence>
<dbReference type="PROSITE" id="PS50847">
    <property type="entry name" value="GRAM_POS_ANCHORING"/>
    <property type="match status" value="1"/>
</dbReference>
<dbReference type="Gene3D" id="1.20.120.330">
    <property type="entry name" value="Nucleotidyltransferases domain 2"/>
    <property type="match status" value="1"/>
</dbReference>
<evidence type="ECO:0000313" key="7">
    <source>
        <dbReference type="EMBL" id="MBM7643792.1"/>
    </source>
</evidence>
<feature type="compositionally biased region" description="Basic and acidic residues" evidence="5">
    <location>
        <begin position="826"/>
        <end position="848"/>
    </location>
</feature>
<organism evidence="7 8">
    <name type="scientific">Streptococcus loxodontisalivarius</name>
    <dbReference type="NCBI Taxonomy" id="1349415"/>
    <lineage>
        <taxon>Bacteria</taxon>
        <taxon>Bacillati</taxon>
        <taxon>Bacillota</taxon>
        <taxon>Bacilli</taxon>
        <taxon>Lactobacillales</taxon>
        <taxon>Streptococcaceae</taxon>
        <taxon>Streptococcus</taxon>
    </lineage>
</organism>
<dbReference type="NCBIfam" id="TIGR01167">
    <property type="entry name" value="LPXTG_anchor"/>
    <property type="match status" value="1"/>
</dbReference>
<dbReference type="RefSeq" id="WP_205010624.1">
    <property type="nucleotide sequence ID" value="NZ_JAFBEH010000083.1"/>
</dbReference>
<feature type="domain" description="Gram-positive cocci surface proteins LPxTG" evidence="6">
    <location>
        <begin position="916"/>
        <end position="947"/>
    </location>
</feature>
<keyword evidence="8" id="KW-1185">Reference proteome</keyword>
<evidence type="ECO:0000256" key="1">
    <source>
        <dbReference type="ARBA" id="ARBA00022512"/>
    </source>
</evidence>
<dbReference type="EMBL" id="JAFBEH010000083">
    <property type="protein sequence ID" value="MBM7643792.1"/>
    <property type="molecule type" value="Genomic_DNA"/>
</dbReference>
<name>A0ABS2PWX4_9STRE</name>
<dbReference type="Pfam" id="PF00746">
    <property type="entry name" value="Gram_pos_anchor"/>
    <property type="match status" value="1"/>
</dbReference>
<evidence type="ECO:0000256" key="5">
    <source>
        <dbReference type="SAM" id="MobiDB-lite"/>
    </source>
</evidence>
<evidence type="ECO:0000256" key="4">
    <source>
        <dbReference type="ARBA" id="ARBA00023088"/>
    </source>
</evidence>
<feature type="region of interest" description="Disordered" evidence="5">
    <location>
        <begin position="110"/>
        <end position="174"/>
    </location>
</feature>
<protein>
    <submittedName>
        <fullName evidence="7">SEC10/PgrA surface exclusion-like protein/LPXTG-motif cell wall-anchored protein</fullName>
    </submittedName>
</protein>